<protein>
    <submittedName>
        <fullName evidence="1">Uncharacterized protein</fullName>
    </submittedName>
</protein>
<evidence type="ECO:0000313" key="1">
    <source>
        <dbReference type="EMBL" id="UUI04916.1"/>
    </source>
</evidence>
<dbReference type="Proteomes" id="UP001059773">
    <property type="component" value="Chromosome"/>
</dbReference>
<accession>A0ABY5K0T9</accession>
<dbReference type="RefSeq" id="WP_256709820.1">
    <property type="nucleotide sequence ID" value="NZ_CP101914.1"/>
</dbReference>
<name>A0ABY5K0T9_9BACI</name>
<organism evidence="1 2">
    <name type="scientific">Oceanobacillus jeddahense</name>
    <dbReference type="NCBI Taxonomy" id="1462527"/>
    <lineage>
        <taxon>Bacteria</taxon>
        <taxon>Bacillati</taxon>
        <taxon>Bacillota</taxon>
        <taxon>Bacilli</taxon>
        <taxon>Bacillales</taxon>
        <taxon>Bacillaceae</taxon>
        <taxon>Oceanobacillus</taxon>
    </lineage>
</organism>
<reference evidence="1" key="1">
    <citation type="submission" date="2022-07" db="EMBL/GenBank/DDBJ databases">
        <title>FELIX.</title>
        <authorList>
            <person name="Wan K.H."/>
            <person name="Park S."/>
            <person name="Lawrence Q."/>
            <person name="Eichenberger J.P."/>
            <person name="Booth B.W."/>
            <person name="Piaggio A.J."/>
            <person name="Chandler J.C."/>
            <person name="Franklin A.B."/>
            <person name="Celniker S.E."/>
        </authorList>
    </citation>
    <scope>NUCLEOTIDE SEQUENCE</scope>
    <source>
        <strain evidence="1">QA-1986 374</strain>
    </source>
</reference>
<proteinExistence type="predicted"/>
<evidence type="ECO:0000313" key="2">
    <source>
        <dbReference type="Proteomes" id="UP001059773"/>
    </source>
</evidence>
<keyword evidence="2" id="KW-1185">Reference proteome</keyword>
<gene>
    <name evidence="1" type="ORF">NP439_09885</name>
</gene>
<dbReference type="EMBL" id="CP101914">
    <property type="protein sequence ID" value="UUI04916.1"/>
    <property type="molecule type" value="Genomic_DNA"/>
</dbReference>
<sequence>MLEFFYQAPAIGKSTKEMQLKQGGQVIGFMHIFFRQERVHHPSNDINIEVHSAESQDIYTIEQEAFRFKDGYYKWKVYKNNQEIGEMEAPEGNLLQFQQVNVHIDDFPKISIHEKASGKHVILDEANHPVGETKKANRFHPLKIFKRELEGYISQEHITEITPLFYGVIHTFWCSLRDRY</sequence>